<evidence type="ECO:0000259" key="18">
    <source>
        <dbReference type="Pfam" id="PF00912"/>
    </source>
</evidence>
<dbReference type="Gene3D" id="3.40.710.10">
    <property type="entry name" value="DD-peptidase/beta-lactamase superfamily"/>
    <property type="match status" value="1"/>
</dbReference>
<dbReference type="Proteomes" id="UP000284178">
    <property type="component" value="Unassembled WGS sequence"/>
</dbReference>
<dbReference type="PANTHER" id="PTHR32282">
    <property type="entry name" value="BINDING PROTEIN TRANSPEPTIDASE, PUTATIVE-RELATED"/>
    <property type="match status" value="1"/>
</dbReference>
<keyword evidence="14" id="KW-0961">Cell wall biogenesis/degradation</keyword>
<dbReference type="InterPro" id="IPR001460">
    <property type="entry name" value="PCN-bd_Tpept"/>
</dbReference>
<keyword evidence="12" id="KW-0472">Membrane</keyword>
<dbReference type="GO" id="GO:0071555">
    <property type="term" value="P:cell wall organization"/>
    <property type="evidence" value="ECO:0007669"/>
    <property type="project" value="UniProtKB-KW"/>
</dbReference>
<evidence type="ECO:0000256" key="8">
    <source>
        <dbReference type="ARBA" id="ARBA00022679"/>
    </source>
</evidence>
<keyword evidence="9" id="KW-0378">Hydrolase</keyword>
<protein>
    <submittedName>
        <fullName evidence="19">Penicillin-binding protein</fullName>
    </submittedName>
</protein>
<keyword evidence="10" id="KW-0133">Cell shape</keyword>
<dbReference type="Gene3D" id="1.10.3810.10">
    <property type="entry name" value="Biosynthetic peptidoglycan transglycosylase-like"/>
    <property type="match status" value="1"/>
</dbReference>
<dbReference type="GO" id="GO:0006508">
    <property type="term" value="P:proteolysis"/>
    <property type="evidence" value="ECO:0007669"/>
    <property type="project" value="UniProtKB-KW"/>
</dbReference>
<reference evidence="19 20" key="1">
    <citation type="submission" date="2018-08" db="EMBL/GenBank/DDBJ databases">
        <title>A genome reference for cultivated species of the human gut microbiota.</title>
        <authorList>
            <person name="Zou Y."/>
            <person name="Xue W."/>
            <person name="Luo G."/>
        </authorList>
    </citation>
    <scope>NUCLEOTIDE SEQUENCE [LARGE SCALE GENOMIC DNA]</scope>
    <source>
        <strain evidence="19 20">AF24-29</strain>
    </source>
</reference>
<dbReference type="GO" id="GO:0009252">
    <property type="term" value="P:peptidoglycan biosynthetic process"/>
    <property type="evidence" value="ECO:0007669"/>
    <property type="project" value="UniProtKB-KW"/>
</dbReference>
<dbReference type="EMBL" id="QRUP01000010">
    <property type="protein sequence ID" value="RGR74039.1"/>
    <property type="molecule type" value="Genomic_DNA"/>
</dbReference>
<dbReference type="AlphaFoldDB" id="A0A412G0S1"/>
<keyword evidence="11" id="KW-0573">Peptidoglycan synthesis</keyword>
<dbReference type="Pfam" id="PF00912">
    <property type="entry name" value="Transgly"/>
    <property type="match status" value="1"/>
</dbReference>
<keyword evidence="7" id="KW-0328">Glycosyltransferase</keyword>
<evidence type="ECO:0000256" key="16">
    <source>
        <dbReference type="ARBA" id="ARBA00049902"/>
    </source>
</evidence>
<evidence type="ECO:0000256" key="9">
    <source>
        <dbReference type="ARBA" id="ARBA00022801"/>
    </source>
</evidence>
<name>A0A412G0S1_9FIRM</name>
<keyword evidence="13" id="KW-0511">Multifunctional enzyme</keyword>
<dbReference type="GO" id="GO:0030288">
    <property type="term" value="C:outer membrane-bounded periplasmic space"/>
    <property type="evidence" value="ECO:0007669"/>
    <property type="project" value="TreeGrafter"/>
</dbReference>
<dbReference type="PANTHER" id="PTHR32282:SF11">
    <property type="entry name" value="PENICILLIN-BINDING PROTEIN 1B"/>
    <property type="match status" value="1"/>
</dbReference>
<evidence type="ECO:0000256" key="15">
    <source>
        <dbReference type="ARBA" id="ARBA00034000"/>
    </source>
</evidence>
<comment type="similarity">
    <text evidence="3">In the N-terminal section; belongs to the glycosyltransferase 51 family.</text>
</comment>
<evidence type="ECO:0000256" key="13">
    <source>
        <dbReference type="ARBA" id="ARBA00023268"/>
    </source>
</evidence>
<dbReference type="InterPro" id="IPR036950">
    <property type="entry name" value="PBP_transglycosylase"/>
</dbReference>
<evidence type="ECO:0000256" key="12">
    <source>
        <dbReference type="ARBA" id="ARBA00023136"/>
    </source>
</evidence>
<comment type="caution">
    <text evidence="19">The sequence shown here is derived from an EMBL/GenBank/DDBJ whole genome shotgun (WGS) entry which is preliminary data.</text>
</comment>
<evidence type="ECO:0000256" key="10">
    <source>
        <dbReference type="ARBA" id="ARBA00022960"/>
    </source>
</evidence>
<evidence type="ECO:0000313" key="19">
    <source>
        <dbReference type="EMBL" id="RGR74039.1"/>
    </source>
</evidence>
<dbReference type="GO" id="GO:0008955">
    <property type="term" value="F:peptidoglycan glycosyltransferase activity"/>
    <property type="evidence" value="ECO:0007669"/>
    <property type="project" value="UniProtKB-EC"/>
</dbReference>
<evidence type="ECO:0000256" key="6">
    <source>
        <dbReference type="ARBA" id="ARBA00022670"/>
    </source>
</evidence>
<gene>
    <name evidence="19" type="ORF">DWY25_09505</name>
</gene>
<comment type="similarity">
    <text evidence="2">In the C-terminal section; belongs to the transpeptidase family.</text>
</comment>
<dbReference type="InterPro" id="IPR012338">
    <property type="entry name" value="Beta-lactam/transpept-like"/>
</dbReference>
<dbReference type="InterPro" id="IPR050396">
    <property type="entry name" value="Glycosyltr_51/Transpeptidase"/>
</dbReference>
<keyword evidence="4" id="KW-1003">Cell membrane</keyword>
<accession>A0A412G0S1</accession>
<dbReference type="GO" id="GO:0008658">
    <property type="term" value="F:penicillin binding"/>
    <property type="evidence" value="ECO:0007669"/>
    <property type="project" value="InterPro"/>
</dbReference>
<keyword evidence="6" id="KW-0645">Protease</keyword>
<dbReference type="FunFam" id="1.10.3810.10:FF:000001">
    <property type="entry name" value="Penicillin-binding protein 1A"/>
    <property type="match status" value="1"/>
</dbReference>
<dbReference type="InterPro" id="IPR001264">
    <property type="entry name" value="Glyco_trans_51"/>
</dbReference>
<dbReference type="InterPro" id="IPR023346">
    <property type="entry name" value="Lysozyme-like_dom_sf"/>
</dbReference>
<evidence type="ECO:0000259" key="17">
    <source>
        <dbReference type="Pfam" id="PF00905"/>
    </source>
</evidence>
<dbReference type="SUPFAM" id="SSF53955">
    <property type="entry name" value="Lysozyme-like"/>
    <property type="match status" value="1"/>
</dbReference>
<dbReference type="RefSeq" id="WP_117895037.1">
    <property type="nucleotide sequence ID" value="NZ_CABJCV010000010.1"/>
</dbReference>
<evidence type="ECO:0000256" key="1">
    <source>
        <dbReference type="ARBA" id="ARBA00004236"/>
    </source>
</evidence>
<comment type="subcellular location">
    <subcellularLocation>
        <location evidence="1">Cell membrane</location>
    </subcellularLocation>
</comment>
<evidence type="ECO:0000256" key="5">
    <source>
        <dbReference type="ARBA" id="ARBA00022645"/>
    </source>
</evidence>
<evidence type="ECO:0000256" key="2">
    <source>
        <dbReference type="ARBA" id="ARBA00007090"/>
    </source>
</evidence>
<evidence type="ECO:0000256" key="7">
    <source>
        <dbReference type="ARBA" id="ARBA00022676"/>
    </source>
</evidence>
<dbReference type="GO" id="GO:0005886">
    <property type="term" value="C:plasma membrane"/>
    <property type="evidence" value="ECO:0007669"/>
    <property type="project" value="UniProtKB-SubCell"/>
</dbReference>
<dbReference type="SUPFAM" id="SSF56601">
    <property type="entry name" value="beta-lactamase/transpeptidase-like"/>
    <property type="match status" value="1"/>
</dbReference>
<sequence>MKKLITAGCVLTLCGLLALLGFYGYAYLSYVPLLGQDSRIRLYNNQGGLIYESTYQKNSEWINLEEVPQTMIDAVISIEDRRFYQHYGLDPIRIAKAVLVNAENGDIVEGGSTITQQLARNLFLTLDQTWSRKFQEAVYAAKLEMHFSKDQILETYLNTIYYGHGVYGIQKAAAFFFGKELDDCTLGEMAMLAGIPNGPSLFSPFISMDNARSRQAVVLQAMVDNEKLSQSEADSAKAQPVLLADFSTQKIMGSSGYYKDAVLAQLKEMGFLDQETLEKGLNVYTYLDPEMQTILQDAVDDHMPDTDQQIAGLILEPFTFNVLAMVGGRDYTTSQYNRALHSTRQVGSTIKPLLYYIALQQGLSPSSTFLSTATQFQISQSVFYAPTNYRNVYPEKEISMINAIGVSDNIYAVKTHLFLGMDLLADGLAAFGIESEEATAAMALGATHFPLIDLAKIYNTFASEGLVDEPSMIRLVTDNAGNILYQRQENPKQLLHRDETLMLSQLLRAPFDIKNLQVMTPSLLGYEPYTTTAAKSGSSDWDSLIAGYNPQMTVVLWSGYDENEKLETNEERRVPKQIWKQIFNTVYPQDSPGPWYTLSPQLEERRVDPISGQPNPAGSLYWFRRTDP</sequence>
<dbReference type="GeneID" id="83015637"/>
<comment type="catalytic activity">
    <reaction evidence="15">
        <text>Preferential cleavage: (Ac)2-L-Lys-D-Ala-|-D-Ala. Also transpeptidation of peptidyl-alanyl moieties that are N-acyl substituents of D-alanine.</text>
        <dbReference type="EC" id="3.4.16.4"/>
    </reaction>
</comment>
<comment type="catalytic activity">
    <reaction evidence="16">
        <text>[GlcNAc-(1-&gt;4)-Mur2Ac(oyl-L-Ala-gamma-D-Glu-L-Lys-D-Ala-D-Ala)](n)-di-trans,octa-cis-undecaprenyl diphosphate + beta-D-GlcNAc-(1-&gt;4)-Mur2Ac(oyl-L-Ala-gamma-D-Glu-L-Lys-D-Ala-D-Ala)-di-trans,octa-cis-undecaprenyl diphosphate = [GlcNAc-(1-&gt;4)-Mur2Ac(oyl-L-Ala-gamma-D-Glu-L-Lys-D-Ala-D-Ala)](n+1)-di-trans,octa-cis-undecaprenyl diphosphate + di-trans,octa-cis-undecaprenyl diphosphate + H(+)</text>
        <dbReference type="Rhea" id="RHEA:23708"/>
        <dbReference type="Rhea" id="RHEA-COMP:9602"/>
        <dbReference type="Rhea" id="RHEA-COMP:9603"/>
        <dbReference type="ChEBI" id="CHEBI:15378"/>
        <dbReference type="ChEBI" id="CHEBI:58405"/>
        <dbReference type="ChEBI" id="CHEBI:60033"/>
        <dbReference type="ChEBI" id="CHEBI:78435"/>
        <dbReference type="EC" id="2.4.99.28"/>
    </reaction>
</comment>
<proteinExistence type="inferred from homology"/>
<dbReference type="Pfam" id="PF00905">
    <property type="entry name" value="Transpeptidase"/>
    <property type="match status" value="1"/>
</dbReference>
<feature type="domain" description="Penicillin-binding protein transpeptidase" evidence="17">
    <location>
        <begin position="313"/>
        <end position="494"/>
    </location>
</feature>
<keyword evidence="20" id="KW-1185">Reference proteome</keyword>
<keyword evidence="5" id="KW-0121">Carboxypeptidase</keyword>
<keyword evidence="8" id="KW-0808">Transferase</keyword>
<evidence type="ECO:0000256" key="11">
    <source>
        <dbReference type="ARBA" id="ARBA00022984"/>
    </source>
</evidence>
<evidence type="ECO:0000256" key="14">
    <source>
        <dbReference type="ARBA" id="ARBA00023316"/>
    </source>
</evidence>
<organism evidence="19 20">
    <name type="scientific">Holdemania filiformis</name>
    <dbReference type="NCBI Taxonomy" id="61171"/>
    <lineage>
        <taxon>Bacteria</taxon>
        <taxon>Bacillati</taxon>
        <taxon>Bacillota</taxon>
        <taxon>Erysipelotrichia</taxon>
        <taxon>Erysipelotrichales</taxon>
        <taxon>Erysipelotrichaceae</taxon>
        <taxon>Holdemania</taxon>
    </lineage>
</organism>
<dbReference type="GO" id="GO:0008360">
    <property type="term" value="P:regulation of cell shape"/>
    <property type="evidence" value="ECO:0007669"/>
    <property type="project" value="UniProtKB-KW"/>
</dbReference>
<evidence type="ECO:0000313" key="20">
    <source>
        <dbReference type="Proteomes" id="UP000284178"/>
    </source>
</evidence>
<dbReference type="GO" id="GO:0009002">
    <property type="term" value="F:serine-type D-Ala-D-Ala carboxypeptidase activity"/>
    <property type="evidence" value="ECO:0007669"/>
    <property type="project" value="UniProtKB-EC"/>
</dbReference>
<evidence type="ECO:0000256" key="4">
    <source>
        <dbReference type="ARBA" id="ARBA00022475"/>
    </source>
</evidence>
<feature type="domain" description="Glycosyl transferase family 51" evidence="18">
    <location>
        <begin position="50"/>
        <end position="222"/>
    </location>
</feature>
<evidence type="ECO:0000256" key="3">
    <source>
        <dbReference type="ARBA" id="ARBA00007739"/>
    </source>
</evidence>